<proteinExistence type="evidence at transcript level"/>
<reference evidence="3" key="2">
    <citation type="journal article" date="2001" name="Science">
        <title>The sequence of the human genome.</title>
        <authorList>
            <person name="Venter J.C."/>
            <person name="Adams M.D."/>
            <person name="Myers E.W."/>
            <person name="Li P.W."/>
            <person name="Mural R.J."/>
            <person name="Sutton G.G."/>
            <person name="Smith H.O."/>
            <person name="Yandell M."/>
            <person name="Evans C.A."/>
            <person name="Holt R.A."/>
            <person name="Gocayne J.D."/>
            <person name="Amanatides P."/>
            <person name="Ballew R.M."/>
            <person name="Huson D.H."/>
            <person name="Wortman J.R."/>
            <person name="Zhang Q."/>
            <person name="Kodira C.D."/>
            <person name="Zheng X.H."/>
            <person name="Chen L."/>
            <person name="Skupski M."/>
            <person name="Subramanian G."/>
            <person name="Thomas P.D."/>
            <person name="Zhang J."/>
            <person name="Gabor Miklos G.L."/>
            <person name="Nelson C."/>
            <person name="Broder S."/>
            <person name="Clark A.G."/>
            <person name="Nadeau J."/>
            <person name="McKusick V.A."/>
            <person name="Zinder N."/>
            <person name="Levine A.J."/>
            <person name="Roberts R.J."/>
            <person name="Simon M."/>
            <person name="Slayman C."/>
            <person name="Hunkapiller M."/>
            <person name="Bolanos R."/>
            <person name="Delcher A."/>
            <person name="Dew I."/>
            <person name="Fasulo D."/>
            <person name="Flanigan M."/>
            <person name="Florea L."/>
            <person name="Halpern A."/>
            <person name="Hannenhalli S."/>
            <person name="Kravitz S."/>
            <person name="Levy S."/>
            <person name="Mobarry C."/>
            <person name="Reinert K."/>
            <person name="Remington K."/>
            <person name="Abu-Threideh J."/>
            <person name="Beasley E."/>
            <person name="Biddick K."/>
            <person name="Bonazzi V."/>
            <person name="Brandon R."/>
            <person name="Cargill M."/>
            <person name="Chandramouliswaran I."/>
            <person name="Charlab R."/>
            <person name="Chaturvedi K."/>
            <person name="Deng Z."/>
            <person name="Di Francesco V."/>
            <person name="Dunn P."/>
            <person name="Eilbeck K."/>
            <person name="Evangelista C."/>
            <person name="Gabrielian A.E."/>
            <person name="Gan W."/>
            <person name="Ge W."/>
            <person name="Gong F."/>
            <person name="Gu Z."/>
            <person name="Guan P."/>
            <person name="Heiman T.J."/>
            <person name="Higgins M.E."/>
            <person name="Ji R.R."/>
            <person name="Ke Z."/>
            <person name="Ketchum K.A."/>
            <person name="Lai Z."/>
            <person name="Lei Y."/>
            <person name="Li Z."/>
            <person name="Li J."/>
            <person name="Liang Y."/>
            <person name="Lin X."/>
            <person name="Lu F."/>
            <person name="Merkulov G.V."/>
            <person name="Milshina N."/>
            <person name="Moore H.M."/>
            <person name="Naik A.K."/>
            <person name="Narayan V.A."/>
            <person name="Neelam B."/>
            <person name="Nusskern D."/>
            <person name="Rusch D.B."/>
            <person name="Salzberg S."/>
            <person name="Shao W."/>
            <person name="Shue B."/>
            <person name="Sun J."/>
            <person name="Wang Z."/>
            <person name="Wang A."/>
            <person name="Wang X."/>
            <person name="Wang J."/>
            <person name="Wei M."/>
            <person name="Wides R."/>
            <person name="Xiao C."/>
            <person name="Yan C."/>
            <person name="Yao A."/>
            <person name="Ye J."/>
            <person name="Zhan M."/>
            <person name="Zhang W."/>
            <person name="Zhang H."/>
            <person name="Zhao Q."/>
            <person name="Zheng L."/>
            <person name="Zhong F."/>
            <person name="Zhong W."/>
            <person name="Zhu S."/>
            <person name="Zhao S."/>
            <person name="Gilbert D."/>
            <person name="Baumhueter S."/>
            <person name="Spier G."/>
            <person name="Carter C."/>
            <person name="Cravchik A."/>
            <person name="Woodage T."/>
            <person name="Ali F."/>
            <person name="An H."/>
            <person name="Awe A."/>
            <person name="Baldwin D."/>
            <person name="Baden H."/>
            <person name="Barnstead M."/>
            <person name="Barrow I."/>
            <person name="Beeson K."/>
            <person name="Busam D."/>
            <person name="Carver A."/>
            <person name="Center A."/>
            <person name="Cheng M.L."/>
            <person name="Curry L."/>
            <person name="Danaher S."/>
            <person name="Davenport L."/>
            <person name="Desilets R."/>
            <person name="Dietz S."/>
            <person name="Dodson K."/>
            <person name="Doup L."/>
            <person name="Ferriera S."/>
            <person name="Garg N."/>
            <person name="Gluecksmann A."/>
            <person name="Hart B."/>
            <person name="Haynes J."/>
            <person name="Haynes C."/>
            <person name="Heiner C."/>
            <person name="Hladun S."/>
            <person name="Hostin D."/>
            <person name="Houck J."/>
            <person name="Howland T."/>
            <person name="Ibegwam C."/>
            <person name="Johnson J."/>
            <person name="Kalush F."/>
            <person name="Kline L."/>
            <person name="Koduru S."/>
            <person name="Love A."/>
            <person name="Mann F."/>
            <person name="May D."/>
            <person name="McCawley S."/>
            <person name="McIntosh T."/>
            <person name="McMullen I."/>
            <person name="Moy M."/>
            <person name="Moy L."/>
            <person name="Murphy B."/>
            <person name="Nelson K."/>
            <person name="Pfannkoch C."/>
            <person name="Pratts E."/>
            <person name="Puri V."/>
            <person name="Qureshi H."/>
            <person name="Reardon M."/>
            <person name="Rodriguez R."/>
            <person name="Rogers Y.H."/>
            <person name="Romblad D."/>
            <person name="Ruhfel B."/>
            <person name="Scott R."/>
            <person name="Sitter C."/>
            <person name="Smallwood M."/>
            <person name="Stewart E."/>
            <person name="Strong R."/>
            <person name="Suh E."/>
            <person name="Thomas R."/>
            <person name="Tint N.N."/>
            <person name="Tse S."/>
            <person name="Vech C."/>
            <person name="Wang G."/>
            <person name="Wetter J."/>
            <person name="Williams S."/>
            <person name="Williams M."/>
            <person name="Windsor S."/>
            <person name="Winn-Deen E."/>
            <person name="Wolfe K."/>
            <person name="Zaveri J."/>
            <person name="Zaveri K."/>
            <person name="Abril J.F."/>
            <person name="Guigo R."/>
            <person name="Campbell M.J."/>
            <person name="Sjolander K.V."/>
            <person name="Karlak B."/>
            <person name="Kejariwal A."/>
            <person name="Mi H."/>
            <person name="Lazareva B."/>
            <person name="Hatton T."/>
            <person name="Narechania A."/>
            <person name="Diemer K."/>
            <person name="Muruganujan A."/>
            <person name="Guo N."/>
            <person name="Sato S."/>
            <person name="Bafna V."/>
            <person name="Istrail S."/>
            <person name="Lippert R."/>
            <person name="Schwartz R."/>
            <person name="Walenz B."/>
            <person name="Yooseph S."/>
            <person name="Allen D."/>
            <person name="Basu A."/>
            <person name="Baxendale J."/>
            <person name="Blick L."/>
            <person name="Caminha M."/>
            <person name="Carnes-Stine J."/>
            <person name="Caulk P."/>
            <person name="Chiang Y.H."/>
            <person name="Coyne M."/>
            <person name="Dahlke C."/>
            <person name="Mays A."/>
            <person name="Dombroski M."/>
            <person name="Donnelly M."/>
            <person name="Ely D."/>
            <person name="Esparham S."/>
            <person name="Fosler C."/>
            <person name="Gire H."/>
            <person name="Glanowski S."/>
            <person name="Glasser K."/>
            <person name="Glodek A."/>
            <person name="Gorokhov M."/>
            <person name="Graham K."/>
            <person name="Gropman B."/>
            <person name="Harris M."/>
            <person name="Heil J."/>
            <person name="Henderson S."/>
            <person name="Hoover J."/>
            <person name="Jennings D."/>
            <person name="Jordan C."/>
            <person name="Jordan J."/>
            <person name="Kasha J."/>
            <person name="Kagan L."/>
            <person name="Kraft C."/>
            <person name="Levitsky A."/>
            <person name="Lewis M."/>
            <person name="Liu X."/>
            <person name="Lopez J."/>
            <person name="Ma D."/>
            <person name="Majoros W."/>
            <person name="McDaniel J."/>
            <person name="Murphy S."/>
            <person name="Newman M."/>
            <person name="Nguyen T."/>
            <person name="Nguyen N."/>
            <person name="Nodell M."/>
            <person name="Pan S."/>
            <person name="Peck J."/>
            <person name="Peterson M."/>
            <person name="Rowe W."/>
            <person name="Sanders R."/>
            <person name="Scott J."/>
            <person name="Simpson M."/>
            <person name="Smith T."/>
            <person name="Sprague A."/>
            <person name="Stockwell T."/>
            <person name="Turner R."/>
            <person name="Venter E."/>
            <person name="Wang M."/>
            <person name="Wen M."/>
            <person name="Wu D."/>
            <person name="Wu M."/>
            <person name="Xia A."/>
            <person name="Zandieh A."/>
            <person name="Zhu X."/>
        </authorList>
    </citation>
    <scope>NUCLEOTIDE SEQUENCE</scope>
</reference>
<dbReference type="AlphaFoldDB" id="Q9H6Y8"/>
<evidence type="ECO:0000313" key="3">
    <source>
        <dbReference type="EMBL" id="EAW87769.1"/>
    </source>
</evidence>
<reference evidence="3" key="3">
    <citation type="submission" date="2005-07" db="EMBL/GenBank/DDBJ databases">
        <authorList>
            <person name="Mural R.J."/>
            <person name="Istrail S."/>
            <person name="Sutton G."/>
            <person name="Florea L."/>
            <person name="Halpern A.L."/>
            <person name="Mobarry C.M."/>
            <person name="Lippert R."/>
            <person name="Walenz B."/>
            <person name="Shatkay H."/>
            <person name="Dew I."/>
            <person name="Miller J.R."/>
            <person name="Flanigan M.J."/>
            <person name="Edwards N.J."/>
            <person name="Bolanos R."/>
            <person name="Fasulo D."/>
            <person name="Halldorsson B.V."/>
            <person name="Hannenhalli S."/>
            <person name="Turner R."/>
            <person name="Yooseph S."/>
            <person name="Lu F."/>
            <person name="Nusskern D.R."/>
            <person name="Shue B.C."/>
            <person name="Zheng X.H."/>
            <person name="Zhong F."/>
            <person name="Delcher A.L."/>
            <person name="Huson D.H."/>
            <person name="Kravitz S.A."/>
            <person name="Mouchard L."/>
            <person name="Reinert K."/>
            <person name="Remington K.A."/>
            <person name="Clark A.G."/>
            <person name="Waterman M.S."/>
            <person name="Eichler E.E."/>
            <person name="Adams M.D."/>
            <person name="Hunkapiller M.W."/>
            <person name="Myers E.W."/>
            <person name="Venter J.C."/>
        </authorList>
    </citation>
    <scope>NUCLEOTIDE SEQUENCE</scope>
</reference>
<protein>
    <submittedName>
        <fullName evidence="3">HCG2036511</fullName>
    </submittedName>
    <submittedName>
        <fullName evidence="2">cDNA: FLJ21673 fis, clone COL09042</fullName>
    </submittedName>
</protein>
<dbReference type="PANTHER" id="PTHR12138:SF162">
    <property type="entry name" value="CHROMOSOME UNDETERMINED SCAFFOLD_275, WHOLE GENOME SHOTGUN SEQUENCE"/>
    <property type="match status" value="1"/>
</dbReference>
<sequence length="141" mass="14508">MISVHCNLCLPGSSDPPASASQVAGITGVRHCMASGAVLNKVRRHQCSGDLEVRGSHGSLGEAPWGKSVPGRGTASRKGPGAGVIGNSKEASTGRAQWSAPVIPATQEAKAGGLLEPRSLISAWATYQDLISINKLKEKRG</sequence>
<gene>
    <name evidence="3" type="ORF">hCG_2036511</name>
</gene>
<dbReference type="EMBL" id="AK025326">
    <property type="protein sequence ID" value="BAB15112.1"/>
    <property type="molecule type" value="mRNA"/>
</dbReference>
<feature type="region of interest" description="Disordered" evidence="1">
    <location>
        <begin position="53"/>
        <end position="101"/>
    </location>
</feature>
<dbReference type="PeptideAtlas" id="Q9H6Y8"/>
<dbReference type="PRINTS" id="PR02045">
    <property type="entry name" value="F138DOMAIN"/>
</dbReference>
<evidence type="ECO:0000256" key="1">
    <source>
        <dbReference type="SAM" id="MobiDB-lite"/>
    </source>
</evidence>
<reference evidence="2" key="1">
    <citation type="submission" date="2000-08" db="EMBL/GenBank/DDBJ databases">
        <title>NEDO human cDNA sequencing project.</title>
        <authorList>
            <person name="Kawabata A."/>
            <person name="Hikiji T."/>
            <person name="Kobatake N."/>
            <person name="Inagaki H."/>
            <person name="Ikema Y."/>
            <person name="Okamoto S."/>
            <person name="Okitani R."/>
            <person name="Ota T."/>
            <person name="Suzuki Y."/>
            <person name="Obayashi M."/>
            <person name="Nishi T."/>
            <person name="Shibahara T."/>
            <person name="Tanaka T."/>
            <person name="Nakamura Y."/>
            <person name="Isogai T."/>
            <person name="Sugano S."/>
        </authorList>
    </citation>
    <scope>NUCLEOTIDE SEQUENCE</scope>
    <source>
        <tissue evidence="2">Colon</tissue>
    </source>
</reference>
<organism evidence="2">
    <name type="scientific">Homo sapiens</name>
    <name type="common">Human</name>
    <dbReference type="NCBI Taxonomy" id="9606"/>
    <lineage>
        <taxon>Eukaryota</taxon>
        <taxon>Metazoa</taxon>
        <taxon>Chordata</taxon>
        <taxon>Craniata</taxon>
        <taxon>Vertebrata</taxon>
        <taxon>Euteleostomi</taxon>
        <taxon>Mammalia</taxon>
        <taxon>Eutheria</taxon>
        <taxon>Euarchontoglires</taxon>
        <taxon>Primates</taxon>
        <taxon>Haplorrhini</taxon>
        <taxon>Catarrhini</taxon>
        <taxon>Hominidae</taxon>
        <taxon>Homo</taxon>
    </lineage>
</organism>
<dbReference type="PANTHER" id="PTHR12138">
    <property type="entry name" value="PRIMATE-EXPANDED PROTEIN FAMILY"/>
    <property type="match status" value="1"/>
</dbReference>
<dbReference type="EMBL" id="CH471090">
    <property type="protein sequence ID" value="EAW87769.1"/>
    <property type="molecule type" value="Genomic_DNA"/>
</dbReference>
<accession>Q9H6Y8</accession>
<evidence type="ECO:0000313" key="2">
    <source>
        <dbReference type="EMBL" id="BAB15112.1"/>
    </source>
</evidence>
<name>Q9H6Y8_HUMAN</name>